<dbReference type="SUPFAM" id="SSF55874">
    <property type="entry name" value="ATPase domain of HSP90 chaperone/DNA topoisomerase II/histidine kinase"/>
    <property type="match status" value="1"/>
</dbReference>
<dbReference type="EMBL" id="JBHMEY010000022">
    <property type="protein sequence ID" value="MFB9096853.1"/>
    <property type="molecule type" value="Genomic_DNA"/>
</dbReference>
<keyword evidence="6" id="KW-1185">Reference proteome</keyword>
<proteinExistence type="predicted"/>
<dbReference type="Gene3D" id="1.10.287.130">
    <property type="match status" value="1"/>
</dbReference>
<dbReference type="PROSITE" id="PS50109">
    <property type="entry name" value="HIS_KIN"/>
    <property type="match status" value="1"/>
</dbReference>
<keyword evidence="5" id="KW-0808">Transferase</keyword>
<keyword evidence="5" id="KW-0418">Kinase</keyword>
<dbReference type="InterPro" id="IPR036097">
    <property type="entry name" value="HisK_dim/P_sf"/>
</dbReference>
<dbReference type="PANTHER" id="PTHR43065:SF22">
    <property type="entry name" value="HISTIDINE KINASE"/>
    <property type="match status" value="1"/>
</dbReference>
<evidence type="ECO:0000259" key="4">
    <source>
        <dbReference type="PROSITE" id="PS50109"/>
    </source>
</evidence>
<evidence type="ECO:0000313" key="6">
    <source>
        <dbReference type="Proteomes" id="UP001589607"/>
    </source>
</evidence>
<sequence length="365" mass="41508">MSSISTEEKLNERIKELVCLYETTHIINQKNTTVEDTLTKIGESLKKALKHSDEAIIEITFNELEIFTDTLPKKTIHIESKTYIENNEVGIIRIHYPSPKLSITNFLEEENKLLEKISSETSLFLERKERKEKEEKLKQSAERNDRLSILGEITAGIAHELNTPLGNILGFAELIKRENKVKIIDKDITKIINAAIYSREIVKKLMFFSCEMPQNKEILLIKPIIKQAVTLLGPNFKRANITCNVTFKDSTIKAQIDEIQLTQVLFNIIMNAIYVAPFESKIDVLVYSKKENFIIEVKDEGSGIDEAIKSKIFEPFFTTKPIGEGSGLGLSVVHGIIKSHKGEIKVINNKPRGTNFQIILPLKEK</sequence>
<dbReference type="SUPFAM" id="SSF47384">
    <property type="entry name" value="Homodimeric domain of signal transducing histidine kinase"/>
    <property type="match status" value="1"/>
</dbReference>
<dbReference type="InterPro" id="IPR004358">
    <property type="entry name" value="Sig_transdc_His_kin-like_C"/>
</dbReference>
<dbReference type="InterPro" id="IPR003594">
    <property type="entry name" value="HATPase_dom"/>
</dbReference>
<dbReference type="PANTHER" id="PTHR43065">
    <property type="entry name" value="SENSOR HISTIDINE KINASE"/>
    <property type="match status" value="1"/>
</dbReference>
<accession>A0ABV5GN98</accession>
<dbReference type="SMART" id="SM00387">
    <property type="entry name" value="HATPase_c"/>
    <property type="match status" value="1"/>
</dbReference>
<name>A0ABV5GN98_9FLAO</name>
<dbReference type="GO" id="GO:0016301">
    <property type="term" value="F:kinase activity"/>
    <property type="evidence" value="ECO:0007669"/>
    <property type="project" value="UniProtKB-KW"/>
</dbReference>
<dbReference type="Gene3D" id="3.30.565.10">
    <property type="entry name" value="Histidine kinase-like ATPase, C-terminal domain"/>
    <property type="match status" value="1"/>
</dbReference>
<dbReference type="CDD" id="cd00082">
    <property type="entry name" value="HisKA"/>
    <property type="match status" value="1"/>
</dbReference>
<evidence type="ECO:0000256" key="3">
    <source>
        <dbReference type="ARBA" id="ARBA00022553"/>
    </source>
</evidence>
<dbReference type="SMART" id="SM00388">
    <property type="entry name" value="HisKA"/>
    <property type="match status" value="1"/>
</dbReference>
<gene>
    <name evidence="5" type="ORF">ACFFVF_10025</name>
</gene>
<dbReference type="Proteomes" id="UP001589607">
    <property type="component" value="Unassembled WGS sequence"/>
</dbReference>
<evidence type="ECO:0000256" key="1">
    <source>
        <dbReference type="ARBA" id="ARBA00000085"/>
    </source>
</evidence>
<comment type="caution">
    <text evidence="5">The sequence shown here is derived from an EMBL/GenBank/DDBJ whole genome shotgun (WGS) entry which is preliminary data.</text>
</comment>
<evidence type="ECO:0000256" key="2">
    <source>
        <dbReference type="ARBA" id="ARBA00012438"/>
    </source>
</evidence>
<organism evidence="5 6">
    <name type="scientific">Flavobacterium jumunjinense</name>
    <dbReference type="NCBI Taxonomy" id="998845"/>
    <lineage>
        <taxon>Bacteria</taxon>
        <taxon>Pseudomonadati</taxon>
        <taxon>Bacteroidota</taxon>
        <taxon>Flavobacteriia</taxon>
        <taxon>Flavobacteriales</taxon>
        <taxon>Flavobacteriaceae</taxon>
        <taxon>Flavobacterium</taxon>
    </lineage>
</organism>
<dbReference type="EC" id="2.7.13.3" evidence="2"/>
<dbReference type="InterPro" id="IPR003661">
    <property type="entry name" value="HisK_dim/P_dom"/>
</dbReference>
<evidence type="ECO:0000313" key="5">
    <source>
        <dbReference type="EMBL" id="MFB9096853.1"/>
    </source>
</evidence>
<comment type="catalytic activity">
    <reaction evidence="1">
        <text>ATP + protein L-histidine = ADP + protein N-phospho-L-histidine.</text>
        <dbReference type="EC" id="2.7.13.3"/>
    </reaction>
</comment>
<dbReference type="InterPro" id="IPR036890">
    <property type="entry name" value="HATPase_C_sf"/>
</dbReference>
<reference evidence="5 6" key="1">
    <citation type="submission" date="2024-09" db="EMBL/GenBank/DDBJ databases">
        <authorList>
            <person name="Sun Q."/>
            <person name="Mori K."/>
        </authorList>
    </citation>
    <scope>NUCLEOTIDE SEQUENCE [LARGE SCALE GENOMIC DNA]</scope>
    <source>
        <strain evidence="5 6">CECT 7955</strain>
    </source>
</reference>
<protein>
    <recommendedName>
        <fullName evidence="2">histidine kinase</fullName>
        <ecNumber evidence="2">2.7.13.3</ecNumber>
    </recommendedName>
</protein>
<dbReference type="Pfam" id="PF02518">
    <property type="entry name" value="HATPase_c"/>
    <property type="match status" value="1"/>
</dbReference>
<dbReference type="InterPro" id="IPR005467">
    <property type="entry name" value="His_kinase_dom"/>
</dbReference>
<dbReference type="Pfam" id="PF00512">
    <property type="entry name" value="HisKA"/>
    <property type="match status" value="1"/>
</dbReference>
<dbReference type="RefSeq" id="WP_236458461.1">
    <property type="nucleotide sequence ID" value="NZ_CBCSGE010000023.1"/>
</dbReference>
<feature type="domain" description="Histidine kinase" evidence="4">
    <location>
        <begin position="156"/>
        <end position="364"/>
    </location>
</feature>
<keyword evidence="3" id="KW-0597">Phosphoprotein</keyword>
<dbReference type="PRINTS" id="PR00344">
    <property type="entry name" value="BCTRLSENSOR"/>
</dbReference>